<feature type="transmembrane region" description="Helical" evidence="1">
    <location>
        <begin position="44"/>
        <end position="62"/>
    </location>
</feature>
<keyword evidence="3" id="KW-1185">Reference proteome</keyword>
<dbReference type="PANTHER" id="PTHR22753:SF14">
    <property type="entry name" value="MONOACYLGLYCEROL_DIACYLGLYCEROL O-ACYLTRANSFERASE"/>
    <property type="match status" value="1"/>
</dbReference>
<dbReference type="OrthoDB" id="44277at2759"/>
<name>A0A1Y3ASU3_EURMA</name>
<comment type="caution">
    <text evidence="2">The sequence shown here is derived from an EMBL/GenBank/DDBJ whole genome shotgun (WGS) entry which is preliminary data.</text>
</comment>
<feature type="transmembrane region" description="Helical" evidence="1">
    <location>
        <begin position="12"/>
        <end position="32"/>
    </location>
</feature>
<evidence type="ECO:0000313" key="2">
    <source>
        <dbReference type="EMBL" id="OTF71530.1"/>
    </source>
</evidence>
<dbReference type="PANTHER" id="PTHR22753">
    <property type="entry name" value="TRANSMEMBRANE PROTEIN 68"/>
    <property type="match status" value="1"/>
</dbReference>
<evidence type="ECO:0000256" key="1">
    <source>
        <dbReference type="SAM" id="Phobius"/>
    </source>
</evidence>
<dbReference type="Proteomes" id="UP000194236">
    <property type="component" value="Unassembled WGS sequence"/>
</dbReference>
<keyword evidence="1" id="KW-0472">Membrane</keyword>
<organism evidence="2 3">
    <name type="scientific">Euroglyphus maynei</name>
    <name type="common">Mayne's house dust mite</name>
    <dbReference type="NCBI Taxonomy" id="6958"/>
    <lineage>
        <taxon>Eukaryota</taxon>
        <taxon>Metazoa</taxon>
        <taxon>Ecdysozoa</taxon>
        <taxon>Arthropoda</taxon>
        <taxon>Chelicerata</taxon>
        <taxon>Arachnida</taxon>
        <taxon>Acari</taxon>
        <taxon>Acariformes</taxon>
        <taxon>Sarcoptiformes</taxon>
        <taxon>Astigmata</taxon>
        <taxon>Psoroptidia</taxon>
        <taxon>Analgoidea</taxon>
        <taxon>Pyroglyphidae</taxon>
        <taxon>Pyroglyphinae</taxon>
        <taxon>Euroglyphus</taxon>
    </lineage>
</organism>
<protein>
    <recommendedName>
        <fullName evidence="4">Phospholipid/glycerol acyltransferase domain-containing protein</fullName>
    </recommendedName>
</protein>
<dbReference type="GO" id="GO:0016020">
    <property type="term" value="C:membrane"/>
    <property type="evidence" value="ECO:0007669"/>
    <property type="project" value="TreeGrafter"/>
</dbReference>
<evidence type="ECO:0000313" key="3">
    <source>
        <dbReference type="Proteomes" id="UP000194236"/>
    </source>
</evidence>
<keyword evidence="1" id="KW-0812">Transmembrane</keyword>
<gene>
    <name evidence="2" type="ORF">BLA29_014000</name>
</gene>
<dbReference type="AlphaFoldDB" id="A0A1Y3ASU3"/>
<reference evidence="2 3" key="1">
    <citation type="submission" date="2017-03" db="EMBL/GenBank/DDBJ databases">
        <title>Genome Survey of Euroglyphus maynei.</title>
        <authorList>
            <person name="Arlian L.G."/>
            <person name="Morgan M.S."/>
            <person name="Rider S.D."/>
        </authorList>
    </citation>
    <scope>NUCLEOTIDE SEQUENCE [LARGE SCALE GENOMIC DNA]</scope>
    <source>
        <strain evidence="2">Arlian Lab</strain>
        <tissue evidence="2">Whole body</tissue>
    </source>
</reference>
<dbReference type="EMBL" id="MUJZ01060548">
    <property type="protein sequence ID" value="OTF71530.1"/>
    <property type="molecule type" value="Genomic_DNA"/>
</dbReference>
<keyword evidence="1" id="KW-1133">Transmembrane helix</keyword>
<evidence type="ECO:0008006" key="4">
    <source>
        <dbReference type="Google" id="ProtNLM"/>
    </source>
</evidence>
<accession>A0A1Y3ASU3</accession>
<sequence>MNHIPDDDGALIIFYHSAVPIDFHYLLAKIVLDKKRLAFTITDHLLYYIPGLQLLLTILQFIPGTRNDCIQLLKQKHLVAISPGGLREGLIWFWFF</sequence>
<proteinExistence type="predicted"/>